<dbReference type="InterPro" id="IPR051533">
    <property type="entry name" value="WaaL-like"/>
</dbReference>
<proteinExistence type="predicted"/>
<feature type="transmembrane region" description="Helical" evidence="5">
    <location>
        <begin position="188"/>
        <end position="205"/>
    </location>
</feature>
<comment type="caution">
    <text evidence="7">The sequence shown here is derived from an EMBL/GenBank/DDBJ whole genome shotgun (WGS) entry which is preliminary data.</text>
</comment>
<dbReference type="PANTHER" id="PTHR37422:SF17">
    <property type="entry name" value="O-ANTIGEN LIGASE"/>
    <property type="match status" value="1"/>
</dbReference>
<feature type="transmembrane region" description="Helical" evidence="5">
    <location>
        <begin position="372"/>
        <end position="390"/>
    </location>
</feature>
<dbReference type="EMBL" id="JBHTBR010000002">
    <property type="protein sequence ID" value="MFC7290031.1"/>
    <property type="molecule type" value="Genomic_DNA"/>
</dbReference>
<gene>
    <name evidence="7" type="ORF">ACFQS8_00220</name>
</gene>
<protein>
    <submittedName>
        <fullName evidence="7">O-antigen ligase family protein</fullName>
    </submittedName>
</protein>
<feature type="transmembrane region" description="Helical" evidence="5">
    <location>
        <begin position="79"/>
        <end position="96"/>
    </location>
</feature>
<feature type="domain" description="O-antigen ligase-related" evidence="6">
    <location>
        <begin position="199"/>
        <end position="351"/>
    </location>
</feature>
<evidence type="ECO:0000256" key="2">
    <source>
        <dbReference type="ARBA" id="ARBA00022692"/>
    </source>
</evidence>
<organism evidence="7 8">
    <name type="scientific">Hirschia litorea</name>
    <dbReference type="NCBI Taxonomy" id="1199156"/>
    <lineage>
        <taxon>Bacteria</taxon>
        <taxon>Pseudomonadati</taxon>
        <taxon>Pseudomonadota</taxon>
        <taxon>Alphaproteobacteria</taxon>
        <taxon>Hyphomonadales</taxon>
        <taxon>Hyphomonadaceae</taxon>
        <taxon>Hirschia</taxon>
    </lineage>
</organism>
<evidence type="ECO:0000313" key="8">
    <source>
        <dbReference type="Proteomes" id="UP001596492"/>
    </source>
</evidence>
<feature type="transmembrane region" description="Helical" evidence="5">
    <location>
        <begin position="128"/>
        <end position="145"/>
    </location>
</feature>
<feature type="transmembrane region" description="Helical" evidence="5">
    <location>
        <begin position="165"/>
        <end position="181"/>
    </location>
</feature>
<evidence type="ECO:0000256" key="3">
    <source>
        <dbReference type="ARBA" id="ARBA00022989"/>
    </source>
</evidence>
<name>A0ABW2IFY5_9PROT</name>
<dbReference type="InterPro" id="IPR007016">
    <property type="entry name" value="O-antigen_ligase-rel_domated"/>
</dbReference>
<reference evidence="8" key="1">
    <citation type="journal article" date="2019" name="Int. J. Syst. Evol. Microbiol.">
        <title>The Global Catalogue of Microorganisms (GCM) 10K type strain sequencing project: providing services to taxonomists for standard genome sequencing and annotation.</title>
        <authorList>
            <consortium name="The Broad Institute Genomics Platform"/>
            <consortium name="The Broad Institute Genome Sequencing Center for Infectious Disease"/>
            <person name="Wu L."/>
            <person name="Ma J."/>
        </authorList>
    </citation>
    <scope>NUCLEOTIDE SEQUENCE [LARGE SCALE GENOMIC DNA]</scope>
    <source>
        <strain evidence="8">CCUG 51308</strain>
    </source>
</reference>
<keyword evidence="3 5" id="KW-1133">Transmembrane helix</keyword>
<accession>A0ABW2IFY5</accession>
<feature type="transmembrane region" description="Helical" evidence="5">
    <location>
        <begin position="53"/>
        <end position="72"/>
    </location>
</feature>
<dbReference type="PANTHER" id="PTHR37422">
    <property type="entry name" value="TEICHURONIC ACID BIOSYNTHESIS PROTEIN TUAE"/>
    <property type="match status" value="1"/>
</dbReference>
<dbReference type="RefSeq" id="WP_382164584.1">
    <property type="nucleotide sequence ID" value="NZ_JBHTBR010000002.1"/>
</dbReference>
<keyword evidence="4 5" id="KW-0472">Membrane</keyword>
<evidence type="ECO:0000313" key="7">
    <source>
        <dbReference type="EMBL" id="MFC7290031.1"/>
    </source>
</evidence>
<feature type="transmembrane region" description="Helical" evidence="5">
    <location>
        <begin position="242"/>
        <end position="263"/>
    </location>
</feature>
<evidence type="ECO:0000256" key="5">
    <source>
        <dbReference type="SAM" id="Phobius"/>
    </source>
</evidence>
<feature type="transmembrane region" description="Helical" evidence="5">
    <location>
        <begin position="211"/>
        <end position="230"/>
    </location>
</feature>
<keyword evidence="7" id="KW-0436">Ligase</keyword>
<dbReference type="GO" id="GO:0016874">
    <property type="term" value="F:ligase activity"/>
    <property type="evidence" value="ECO:0007669"/>
    <property type="project" value="UniProtKB-KW"/>
</dbReference>
<sequence length="446" mass="50599">MSVSSTANKNFSDPLKHQMIPIRIPFEGAKWEMLLVSVWFFATATELEGMGPLRYLCFAGFLGSVALNQAFLRPYARHLWFLFLFPAWVTFSVMWSPNSATALKFGLMHMLDIILLIYIAVRLSPHQIIRCLFYAYIPVAFVVFSHLPNLGPYDLPMGFEEKNLVANRMFFLFVACLFMVLESKTLIFEKWIAGLILPLTFLSIFKVESATSLVLAIVSFGVMLIMGTVWKSVTKIQSASVVLIISIVSLVVLGLIIGMSMFVDGPVVAFLDSLGKDTTLTGRTELWGFAQELIPENPIFGLGAEGFWQLGRGDAEGWLEYFFKEEYTRFSFHNSYFEITVHLGLVGLSFMLIALAFVLWRAIINWFRRQDLSASFFLMITLVSLARSMTESDLYNVFEMNKIMLFLGGLTALSFKTVLVPKSYFEKKPAQNLTISSQWKELAREK</sequence>
<dbReference type="Proteomes" id="UP001596492">
    <property type="component" value="Unassembled WGS sequence"/>
</dbReference>
<keyword evidence="2 5" id="KW-0812">Transmembrane</keyword>
<comment type="subcellular location">
    <subcellularLocation>
        <location evidence="1">Membrane</location>
        <topology evidence="1">Multi-pass membrane protein</topology>
    </subcellularLocation>
</comment>
<dbReference type="Pfam" id="PF04932">
    <property type="entry name" value="Wzy_C"/>
    <property type="match status" value="1"/>
</dbReference>
<evidence type="ECO:0000259" key="6">
    <source>
        <dbReference type="Pfam" id="PF04932"/>
    </source>
</evidence>
<evidence type="ECO:0000256" key="4">
    <source>
        <dbReference type="ARBA" id="ARBA00023136"/>
    </source>
</evidence>
<feature type="transmembrane region" description="Helical" evidence="5">
    <location>
        <begin position="102"/>
        <end position="121"/>
    </location>
</feature>
<evidence type="ECO:0000256" key="1">
    <source>
        <dbReference type="ARBA" id="ARBA00004141"/>
    </source>
</evidence>
<keyword evidence="8" id="KW-1185">Reference proteome</keyword>
<feature type="transmembrane region" description="Helical" evidence="5">
    <location>
        <begin position="339"/>
        <end position="360"/>
    </location>
</feature>
<feature type="transmembrane region" description="Helical" evidence="5">
    <location>
        <begin position="402"/>
        <end position="419"/>
    </location>
</feature>